<gene>
    <name evidence="3" type="ORF">Cgig2_003399</name>
</gene>
<evidence type="ECO:0000256" key="2">
    <source>
        <dbReference type="SAM" id="MobiDB-lite"/>
    </source>
</evidence>
<keyword evidence="4" id="KW-1185">Reference proteome</keyword>
<evidence type="ECO:0000256" key="1">
    <source>
        <dbReference type="SAM" id="Coils"/>
    </source>
</evidence>
<feature type="region of interest" description="Disordered" evidence="2">
    <location>
        <begin position="181"/>
        <end position="211"/>
    </location>
</feature>
<name>A0A9Q1Q525_9CARY</name>
<feature type="region of interest" description="Disordered" evidence="2">
    <location>
        <begin position="225"/>
        <end position="246"/>
    </location>
</feature>
<feature type="region of interest" description="Disordered" evidence="2">
    <location>
        <begin position="273"/>
        <end position="298"/>
    </location>
</feature>
<organism evidence="3 4">
    <name type="scientific">Carnegiea gigantea</name>
    <dbReference type="NCBI Taxonomy" id="171969"/>
    <lineage>
        <taxon>Eukaryota</taxon>
        <taxon>Viridiplantae</taxon>
        <taxon>Streptophyta</taxon>
        <taxon>Embryophyta</taxon>
        <taxon>Tracheophyta</taxon>
        <taxon>Spermatophyta</taxon>
        <taxon>Magnoliopsida</taxon>
        <taxon>eudicotyledons</taxon>
        <taxon>Gunneridae</taxon>
        <taxon>Pentapetalae</taxon>
        <taxon>Caryophyllales</taxon>
        <taxon>Cactineae</taxon>
        <taxon>Cactaceae</taxon>
        <taxon>Cactoideae</taxon>
        <taxon>Echinocereeae</taxon>
        <taxon>Carnegiea</taxon>
    </lineage>
</organism>
<reference evidence="3" key="1">
    <citation type="submission" date="2022-04" db="EMBL/GenBank/DDBJ databases">
        <title>Carnegiea gigantea Genome sequencing and assembly v2.</title>
        <authorList>
            <person name="Copetti D."/>
            <person name="Sanderson M.J."/>
            <person name="Burquez A."/>
            <person name="Wojciechowski M.F."/>
        </authorList>
    </citation>
    <scope>NUCLEOTIDE SEQUENCE</scope>
    <source>
        <strain evidence="3">SGP5-SGP5p</strain>
        <tissue evidence="3">Aerial part</tissue>
    </source>
</reference>
<accession>A0A9Q1Q525</accession>
<dbReference type="OrthoDB" id="671678at2759"/>
<sequence length="492" mass="53142">MIHAIFYAMAVNDALKLGVMSRDMAGALKSALEGTQASNVAGILTIEDSRRAHGRRVFRRRGCAHKKPVPKVVAEGMVFPGAPERSNLQDGLSTHFSNPKVVLSLKRLALEKYLLPAGYKFISDADATVNKLPSKCIAIYGVALSSCVRFPVHPVIVEILNKLTCAGCAFGLVHMVQRAPSETGGLVGGSPGLERREAGSQPVRGANHGGDEDRLLLSVLPAGGRSSKGDPVRHVLNSGRGKGTWSQTEQARAMLSPFQSGQATEQEIVAKNERRREEEIVETQARKSKGIAGSSPQRLSRECSSLHVALGSPTVAGSWEIQQVAPRAFEEPSVNNQAQAMGFLAADRSAKERVLEAEKGDLQRHLEEARSKAEAEAAAGAEKAAKAEQQGYWLGHEDRTEFFRELLVVLAPDAFRQESYFEPYVKYAEDLRQAQAKGRNLELVDFIPLATDDGDLGDEETTLLDGGAATSDGEGHEDEAHGDIDDDEDSDI</sequence>
<feature type="compositionally biased region" description="Acidic residues" evidence="2">
    <location>
        <begin position="452"/>
        <end position="462"/>
    </location>
</feature>
<proteinExistence type="predicted"/>
<feature type="region of interest" description="Disordered" evidence="2">
    <location>
        <begin position="451"/>
        <end position="492"/>
    </location>
</feature>
<dbReference type="Proteomes" id="UP001153076">
    <property type="component" value="Unassembled WGS sequence"/>
</dbReference>
<protein>
    <submittedName>
        <fullName evidence="3">Uncharacterized protein</fullName>
    </submittedName>
</protein>
<feature type="coiled-coil region" evidence="1">
    <location>
        <begin position="352"/>
        <end position="390"/>
    </location>
</feature>
<comment type="caution">
    <text evidence="3">The sequence shown here is derived from an EMBL/GenBank/DDBJ whole genome shotgun (WGS) entry which is preliminary data.</text>
</comment>
<keyword evidence="1" id="KW-0175">Coiled coil</keyword>
<dbReference type="EMBL" id="JAKOGI010000963">
    <property type="protein sequence ID" value="KAJ8428851.1"/>
    <property type="molecule type" value="Genomic_DNA"/>
</dbReference>
<evidence type="ECO:0000313" key="4">
    <source>
        <dbReference type="Proteomes" id="UP001153076"/>
    </source>
</evidence>
<evidence type="ECO:0000313" key="3">
    <source>
        <dbReference type="EMBL" id="KAJ8428851.1"/>
    </source>
</evidence>
<dbReference type="AlphaFoldDB" id="A0A9Q1Q525"/>